<protein>
    <submittedName>
        <fullName evidence="2">Uncharacterized protein</fullName>
    </submittedName>
</protein>
<proteinExistence type="predicted"/>
<reference evidence="3" key="1">
    <citation type="journal article" date="2017" name="Front. Plant Sci.">
        <title>Climate Clever Clovers: New Paradigm to Reduce the Environmental Footprint of Ruminants by Breeding Low Methanogenic Forages Utilizing Haplotype Variation.</title>
        <authorList>
            <person name="Kaur P."/>
            <person name="Appels R."/>
            <person name="Bayer P.E."/>
            <person name="Keeble-Gagnere G."/>
            <person name="Wang J."/>
            <person name="Hirakawa H."/>
            <person name="Shirasawa K."/>
            <person name="Vercoe P."/>
            <person name="Stefanova K."/>
            <person name="Durmic Z."/>
            <person name="Nichols P."/>
            <person name="Revell C."/>
            <person name="Isobe S.N."/>
            <person name="Edwards D."/>
            <person name="Erskine W."/>
        </authorList>
    </citation>
    <scope>NUCLEOTIDE SEQUENCE [LARGE SCALE GENOMIC DNA]</scope>
    <source>
        <strain evidence="3">cv. Daliak</strain>
    </source>
</reference>
<name>A0A2Z6NG99_TRISU</name>
<dbReference type="EMBL" id="DF973939">
    <property type="protein sequence ID" value="GAU42771.1"/>
    <property type="molecule type" value="Genomic_DNA"/>
</dbReference>
<sequence>MEDEKEIGQHSRTGTQEEVEPVEQTTNDVVQIDNVVNTVIVQTIRNNQLITTQAQTLSSLTRPAASRQLLQISATENTRTPRYPGMTNTKIWLLST</sequence>
<evidence type="ECO:0000256" key="1">
    <source>
        <dbReference type="SAM" id="MobiDB-lite"/>
    </source>
</evidence>
<evidence type="ECO:0000313" key="2">
    <source>
        <dbReference type="EMBL" id="GAU42771.1"/>
    </source>
</evidence>
<organism evidence="2 3">
    <name type="scientific">Trifolium subterraneum</name>
    <name type="common">Subterranean clover</name>
    <dbReference type="NCBI Taxonomy" id="3900"/>
    <lineage>
        <taxon>Eukaryota</taxon>
        <taxon>Viridiplantae</taxon>
        <taxon>Streptophyta</taxon>
        <taxon>Embryophyta</taxon>
        <taxon>Tracheophyta</taxon>
        <taxon>Spermatophyta</taxon>
        <taxon>Magnoliopsida</taxon>
        <taxon>eudicotyledons</taxon>
        <taxon>Gunneridae</taxon>
        <taxon>Pentapetalae</taxon>
        <taxon>rosids</taxon>
        <taxon>fabids</taxon>
        <taxon>Fabales</taxon>
        <taxon>Fabaceae</taxon>
        <taxon>Papilionoideae</taxon>
        <taxon>50 kb inversion clade</taxon>
        <taxon>NPAAA clade</taxon>
        <taxon>Hologalegina</taxon>
        <taxon>IRL clade</taxon>
        <taxon>Trifolieae</taxon>
        <taxon>Trifolium</taxon>
    </lineage>
</organism>
<dbReference type="AlphaFoldDB" id="A0A2Z6NG99"/>
<accession>A0A2Z6NG99</accession>
<feature type="region of interest" description="Disordered" evidence="1">
    <location>
        <begin position="1"/>
        <end position="27"/>
    </location>
</feature>
<keyword evidence="3" id="KW-1185">Reference proteome</keyword>
<dbReference type="Proteomes" id="UP000242715">
    <property type="component" value="Unassembled WGS sequence"/>
</dbReference>
<evidence type="ECO:0000313" key="3">
    <source>
        <dbReference type="Proteomes" id="UP000242715"/>
    </source>
</evidence>
<gene>
    <name evidence="2" type="ORF">TSUD_239340</name>
</gene>